<dbReference type="EMBL" id="NBAX01000001">
    <property type="protein sequence ID" value="PNP96380.1"/>
    <property type="molecule type" value="Genomic_DNA"/>
</dbReference>
<organism evidence="1 2">
    <name type="scientific">Hoylesella timonensis</name>
    <dbReference type="NCBI Taxonomy" id="386414"/>
    <lineage>
        <taxon>Bacteria</taxon>
        <taxon>Pseudomonadati</taxon>
        <taxon>Bacteroidota</taxon>
        <taxon>Bacteroidia</taxon>
        <taxon>Bacteroidales</taxon>
        <taxon>Prevotellaceae</taxon>
        <taxon>Hoylesella</taxon>
    </lineage>
</organism>
<protein>
    <submittedName>
        <fullName evidence="1">Uncharacterized protein</fullName>
    </submittedName>
</protein>
<evidence type="ECO:0000313" key="2">
    <source>
        <dbReference type="Proteomes" id="UP000236634"/>
    </source>
</evidence>
<dbReference type="Proteomes" id="UP000236634">
    <property type="component" value="Unassembled WGS sequence"/>
</dbReference>
<accession>A0A2K0XPB4</accession>
<dbReference type="InterPro" id="IPR046679">
    <property type="entry name" value="DUF6549"/>
</dbReference>
<dbReference type="AlphaFoldDB" id="A0A2K0XPB4"/>
<proteinExistence type="predicted"/>
<comment type="caution">
    <text evidence="1">The sequence shown here is derived from an EMBL/GenBank/DDBJ whole genome shotgun (WGS) entry which is preliminary data.</text>
</comment>
<name>A0A2K0XPB4_9BACT</name>
<gene>
    <name evidence="1" type="ORF">BFS16_00400</name>
</gene>
<dbReference type="Pfam" id="PF20186">
    <property type="entry name" value="DUF6549"/>
    <property type="match status" value="1"/>
</dbReference>
<reference evidence="1 2" key="1">
    <citation type="submission" date="2017-03" db="EMBL/GenBank/DDBJ databases">
        <authorList>
            <person name="Afonso C.L."/>
            <person name="Miller P.J."/>
            <person name="Scott M.A."/>
            <person name="Spackman E."/>
            <person name="Goraichik I."/>
            <person name="Dimitrov K.M."/>
            <person name="Suarez D.L."/>
            <person name="Swayne D.E."/>
        </authorList>
    </citation>
    <scope>NUCLEOTIDE SEQUENCE [LARGE SCALE GENOMIC DNA]</scope>
    <source>
        <strain evidence="1 2">DNF00076</strain>
    </source>
</reference>
<evidence type="ECO:0000313" key="1">
    <source>
        <dbReference type="EMBL" id="PNP96380.1"/>
    </source>
</evidence>
<sequence>MMMKVIFKLLQTLGAWFWSKLGQKDRHISDLLVPVLLVAIAAESVALYRGYERSRKVESTSKALAKTVSSIGTVPEKVAVKTKNGIVEGRIAVPSGLTQRNIKDRFADEITPVRSIGVKAKDITGVEKVATDSHDTVQAKAEDNAFGGMEIHYADKFATINVEIDSVRESIIDYSIRDSLVIISFQKKHSLLFGLIKWRENKKVEVHSLNPKTTISGFEVVYKIE</sequence>